<dbReference type="SUPFAM" id="SSF57701">
    <property type="entry name" value="Zn2/Cys6 DNA-binding domain"/>
    <property type="match status" value="1"/>
</dbReference>
<dbReference type="InterPro" id="IPR036864">
    <property type="entry name" value="Zn2-C6_fun-type_DNA-bd_sf"/>
</dbReference>
<keyword evidence="4" id="KW-0238">DNA-binding</keyword>
<keyword evidence="2" id="KW-0862">Zinc</keyword>
<dbReference type="SMART" id="SM00066">
    <property type="entry name" value="GAL4"/>
    <property type="match status" value="1"/>
</dbReference>
<dbReference type="PANTHER" id="PTHR36206">
    <property type="entry name" value="ASPERCRYPTIN BIOSYNTHESIS CLUSTER-SPECIFIC TRANSCRIPTION REGULATOR ATNN-RELATED"/>
    <property type="match status" value="1"/>
</dbReference>
<keyword evidence="1" id="KW-0479">Metal-binding</keyword>
<dbReference type="GO" id="GO:0000981">
    <property type="term" value="F:DNA-binding transcription factor activity, RNA polymerase II-specific"/>
    <property type="evidence" value="ECO:0007669"/>
    <property type="project" value="InterPro"/>
</dbReference>
<dbReference type="OrthoDB" id="2991872at2759"/>
<dbReference type="CDD" id="cd00067">
    <property type="entry name" value="GAL4"/>
    <property type="match status" value="1"/>
</dbReference>
<keyword evidence="6" id="KW-0539">Nucleus</keyword>
<evidence type="ECO:0000259" key="7">
    <source>
        <dbReference type="PROSITE" id="PS50048"/>
    </source>
</evidence>
<evidence type="ECO:0000256" key="2">
    <source>
        <dbReference type="ARBA" id="ARBA00022833"/>
    </source>
</evidence>
<accession>A0A0D1XHS9</accession>
<evidence type="ECO:0000256" key="1">
    <source>
        <dbReference type="ARBA" id="ARBA00022723"/>
    </source>
</evidence>
<evidence type="ECO:0000256" key="3">
    <source>
        <dbReference type="ARBA" id="ARBA00023015"/>
    </source>
</evidence>
<dbReference type="Gene3D" id="4.10.240.10">
    <property type="entry name" value="Zn(2)-C6 fungal-type DNA-binding domain"/>
    <property type="match status" value="1"/>
</dbReference>
<evidence type="ECO:0000256" key="4">
    <source>
        <dbReference type="ARBA" id="ARBA00023125"/>
    </source>
</evidence>
<feature type="domain" description="Zn(2)-C6 fungal-type" evidence="7">
    <location>
        <begin position="18"/>
        <end position="46"/>
    </location>
</feature>
<keyword evidence="3" id="KW-0805">Transcription regulation</keyword>
<keyword evidence="5" id="KW-0804">Transcription</keyword>
<dbReference type="InterPro" id="IPR001138">
    <property type="entry name" value="Zn2Cys6_DnaBD"/>
</dbReference>
<evidence type="ECO:0000256" key="6">
    <source>
        <dbReference type="ARBA" id="ARBA00023242"/>
    </source>
</evidence>
<dbReference type="InterPro" id="IPR052360">
    <property type="entry name" value="Transcr_Regulatory_Proteins"/>
</dbReference>
<dbReference type="AlphaFoldDB" id="A0A0D1XHS9"/>
<dbReference type="GO" id="GO:0008270">
    <property type="term" value="F:zinc ion binding"/>
    <property type="evidence" value="ECO:0007669"/>
    <property type="project" value="InterPro"/>
</dbReference>
<dbReference type="GO" id="GO:0003677">
    <property type="term" value="F:DNA binding"/>
    <property type="evidence" value="ECO:0007669"/>
    <property type="project" value="UniProtKB-KW"/>
</dbReference>
<dbReference type="Proteomes" id="UP000053599">
    <property type="component" value="Unassembled WGS sequence"/>
</dbReference>
<protein>
    <recommendedName>
        <fullName evidence="7">Zn(2)-C6 fungal-type domain-containing protein</fullName>
    </recommendedName>
</protein>
<dbReference type="PROSITE" id="PS00463">
    <property type="entry name" value="ZN2_CY6_FUNGAL_1"/>
    <property type="match status" value="1"/>
</dbReference>
<sequence length="565" mass="63824">MFLVLERRKAKHHKSRGGCVTCKQRRVKCDESKPECQRCRGVGQICGGYNTPVPWVFESGRPRKRANQLCQPAEKQTLDACRQSEARCLAMYSASRSQMVRPLSTAMNDSPQVLQAFQIYVTLCRAAVEVSEESDLGLFTRSVPQICHQTSVVRWAVSVVSAYAGSMIAPAKQEAYWTFCELQYMRVIRYMASTQAATLNWIESMVTCLLLVVIEAHRNDHPRALIHVKAAVAIFRAHQGSAQASMEVALRRVIERFCLKASRASEAPGAEENMHVDINDVVHQVCQELRGFSSAPAAEKRRMQRHCLQTLDQGLNDVEQTFRSQGRGSDTLRDAYLRVQHATCRLVLMNSHKPRLQMFEGCDESFRTLLKACHHFTEVNYRGHATLAISDGRSVRFGYNLEFILNLFFIASESHNLSTRRSAISALRQYCRRERGWDSLHAAKIAEWLLDEEEAHRNIRSSTGNHTTNQLVLASVRLYREDGGLGSSFRRASWALVEVEKQDGLSQRWVSLEEIAPSSGIVEAQSAPTCTKMRLCYQLDCPVWPSTANMIGQVCLFGNFKRIVA</sequence>
<dbReference type="HOGENOM" id="CLU_031980_0_0_1"/>
<evidence type="ECO:0000256" key="5">
    <source>
        <dbReference type="ARBA" id="ARBA00023163"/>
    </source>
</evidence>
<dbReference type="STRING" id="1016849.A0A0D1XHS9"/>
<dbReference type="EMBL" id="KN846951">
    <property type="protein sequence ID" value="KIV87741.1"/>
    <property type="molecule type" value="Genomic_DNA"/>
</dbReference>
<dbReference type="PROSITE" id="PS50048">
    <property type="entry name" value="ZN2_CY6_FUNGAL_2"/>
    <property type="match status" value="1"/>
</dbReference>
<proteinExistence type="predicted"/>
<evidence type="ECO:0000313" key="8">
    <source>
        <dbReference type="EMBL" id="KIV87741.1"/>
    </source>
</evidence>
<name>A0A0D1XHS9_9EURO</name>
<dbReference type="Pfam" id="PF00172">
    <property type="entry name" value="Zn_clus"/>
    <property type="match status" value="1"/>
</dbReference>
<evidence type="ECO:0000313" key="9">
    <source>
        <dbReference type="Proteomes" id="UP000053599"/>
    </source>
</evidence>
<reference evidence="8 9" key="1">
    <citation type="submission" date="2015-01" db="EMBL/GenBank/DDBJ databases">
        <title>The Genome Sequence of Exophiala sideris CBS121828.</title>
        <authorList>
            <consortium name="The Broad Institute Genomics Platform"/>
            <person name="Cuomo C."/>
            <person name="de Hoog S."/>
            <person name="Gorbushina A."/>
            <person name="Stielow B."/>
            <person name="Teixiera M."/>
            <person name="Abouelleil A."/>
            <person name="Chapman S.B."/>
            <person name="Priest M."/>
            <person name="Young S.K."/>
            <person name="Wortman J."/>
            <person name="Nusbaum C."/>
            <person name="Birren B."/>
        </authorList>
    </citation>
    <scope>NUCLEOTIDE SEQUENCE [LARGE SCALE GENOMIC DNA]</scope>
    <source>
        <strain evidence="8 9">CBS 121828</strain>
    </source>
</reference>
<dbReference type="PANTHER" id="PTHR36206:SF4">
    <property type="entry name" value="HYPOTHETICAL CONSERVED PROTEIN (EUROFUNG)-RELATED"/>
    <property type="match status" value="1"/>
</dbReference>
<organism evidence="8 9">
    <name type="scientific">Exophiala sideris</name>
    <dbReference type="NCBI Taxonomy" id="1016849"/>
    <lineage>
        <taxon>Eukaryota</taxon>
        <taxon>Fungi</taxon>
        <taxon>Dikarya</taxon>
        <taxon>Ascomycota</taxon>
        <taxon>Pezizomycotina</taxon>
        <taxon>Eurotiomycetes</taxon>
        <taxon>Chaetothyriomycetidae</taxon>
        <taxon>Chaetothyriales</taxon>
        <taxon>Herpotrichiellaceae</taxon>
        <taxon>Exophiala</taxon>
    </lineage>
</organism>
<gene>
    <name evidence="8" type="ORF">PV11_03266</name>
</gene>